<dbReference type="Proteomes" id="UP001623232">
    <property type="component" value="Plasmid unnamed2"/>
</dbReference>
<keyword evidence="2 6" id="KW-0812">Transmembrane</keyword>
<geneLocation type="plasmid" evidence="8 9">
    <name>unnamed2</name>
</geneLocation>
<evidence type="ECO:0000256" key="4">
    <source>
        <dbReference type="ARBA" id="ARBA00023136"/>
    </source>
</evidence>
<feature type="transmembrane region" description="Helical" evidence="6">
    <location>
        <begin position="63"/>
        <end position="80"/>
    </location>
</feature>
<evidence type="ECO:0000256" key="3">
    <source>
        <dbReference type="ARBA" id="ARBA00022989"/>
    </source>
</evidence>
<dbReference type="InterPro" id="IPR050307">
    <property type="entry name" value="Sterol_Desaturase_Related"/>
</dbReference>
<dbReference type="Pfam" id="PF04116">
    <property type="entry name" value="FA_hydroxylase"/>
    <property type="match status" value="1"/>
</dbReference>
<keyword evidence="8" id="KW-0614">Plasmid</keyword>
<accession>A0ABZ2Y176</accession>
<evidence type="ECO:0000256" key="1">
    <source>
        <dbReference type="ARBA" id="ARBA00004370"/>
    </source>
</evidence>
<evidence type="ECO:0000313" key="8">
    <source>
        <dbReference type="EMBL" id="WZK91389.1"/>
    </source>
</evidence>
<evidence type="ECO:0000259" key="7">
    <source>
        <dbReference type="Pfam" id="PF04116"/>
    </source>
</evidence>
<name>A0ABZ2Y176_9RHOB</name>
<dbReference type="RefSeq" id="WP_406651357.1">
    <property type="nucleotide sequence ID" value="NZ_CP123586.1"/>
</dbReference>
<evidence type="ECO:0000256" key="5">
    <source>
        <dbReference type="SAM" id="MobiDB-lite"/>
    </source>
</evidence>
<dbReference type="PANTHER" id="PTHR11863">
    <property type="entry name" value="STEROL DESATURASE"/>
    <property type="match status" value="1"/>
</dbReference>
<feature type="transmembrane region" description="Helical" evidence="6">
    <location>
        <begin position="92"/>
        <end position="114"/>
    </location>
</feature>
<feature type="region of interest" description="Disordered" evidence="5">
    <location>
        <begin position="1"/>
        <end position="21"/>
    </location>
</feature>
<keyword evidence="9" id="KW-1185">Reference proteome</keyword>
<feature type="domain" description="Fatty acid hydroxylase" evidence="7">
    <location>
        <begin position="192"/>
        <end position="321"/>
    </location>
</feature>
<gene>
    <name evidence="8" type="ORF">QEZ52_21865</name>
</gene>
<comment type="subcellular location">
    <subcellularLocation>
        <location evidence="1">Membrane</location>
    </subcellularLocation>
</comment>
<evidence type="ECO:0000313" key="9">
    <source>
        <dbReference type="Proteomes" id="UP001623232"/>
    </source>
</evidence>
<evidence type="ECO:0000256" key="2">
    <source>
        <dbReference type="ARBA" id="ARBA00022692"/>
    </source>
</evidence>
<sequence>MTSIDTPSTDKTKTRTTSAPMSREWHWHPNLPVSFAPYWNWPPKFGTLAKWVWQNYLQVSDRSIYVALAFVVAYWLQPVGPEQMVFAFDWVAWVFVRNWVLLLVVAGGLHLWFYGIDGQGKLLKYDPRPYMKRKNALYKFGYQTWDNIYYSMVFGATCLSGFETALRWSYANDFIATLSFTAHPIWFLALFPLLAIWQSFHFYVVHLALHQPAVYKYVHAVHHRNVNTGPWSGMSMHPVEAIGYLSAILIVLVLPSHPVHMVFLGYWLMLGAASSHSGYEAIWARNRQALLIGAFFHQLHHRYYECNYGNAEMPWDKWFGTYHDGSEEATRITRARKREMHAKGQ</sequence>
<feature type="transmembrane region" description="Helical" evidence="6">
    <location>
        <begin position="174"/>
        <end position="197"/>
    </location>
</feature>
<proteinExistence type="predicted"/>
<dbReference type="EMBL" id="CP123586">
    <property type="protein sequence ID" value="WZK91389.1"/>
    <property type="molecule type" value="Genomic_DNA"/>
</dbReference>
<evidence type="ECO:0000256" key="6">
    <source>
        <dbReference type="SAM" id="Phobius"/>
    </source>
</evidence>
<protein>
    <submittedName>
        <fullName evidence="8">Sterol desaturase family protein</fullName>
    </submittedName>
</protein>
<reference evidence="8 9" key="1">
    <citation type="submission" date="2023-04" db="EMBL/GenBank/DDBJ databases">
        <title>Complete genome sequence of Alisedimentitalea scapharcae.</title>
        <authorList>
            <person name="Rong J.-C."/>
            <person name="Yi M.-L."/>
            <person name="Zhao Q."/>
        </authorList>
    </citation>
    <scope>NUCLEOTIDE SEQUENCE [LARGE SCALE GENOMIC DNA]</scope>
    <source>
        <strain evidence="8 9">KCTC 42119</strain>
        <plasmid evidence="8 9">unnamed2</plasmid>
    </source>
</reference>
<keyword evidence="3 6" id="KW-1133">Transmembrane helix</keyword>
<feature type="transmembrane region" description="Helical" evidence="6">
    <location>
        <begin position="241"/>
        <end position="268"/>
    </location>
</feature>
<organism evidence="8 9">
    <name type="scientific">Aliisedimentitalea scapharcae</name>
    <dbReference type="NCBI Taxonomy" id="1524259"/>
    <lineage>
        <taxon>Bacteria</taxon>
        <taxon>Pseudomonadati</taxon>
        <taxon>Pseudomonadota</taxon>
        <taxon>Alphaproteobacteria</taxon>
        <taxon>Rhodobacterales</taxon>
        <taxon>Roseobacteraceae</taxon>
        <taxon>Aliisedimentitalea</taxon>
    </lineage>
</organism>
<dbReference type="InterPro" id="IPR006694">
    <property type="entry name" value="Fatty_acid_hydroxylase"/>
</dbReference>
<keyword evidence="4 6" id="KW-0472">Membrane</keyword>